<evidence type="ECO:0000256" key="1">
    <source>
        <dbReference type="ARBA" id="ARBA00022679"/>
    </source>
</evidence>
<dbReference type="EMBL" id="BAABID010000013">
    <property type="protein sequence ID" value="GAA4732238.1"/>
    <property type="molecule type" value="Genomic_DNA"/>
</dbReference>
<evidence type="ECO:0000313" key="5">
    <source>
        <dbReference type="EMBL" id="GAA4732238.1"/>
    </source>
</evidence>
<dbReference type="SUPFAM" id="SSF55729">
    <property type="entry name" value="Acyl-CoA N-acyltransferases (Nat)"/>
    <property type="match status" value="1"/>
</dbReference>
<keyword evidence="2" id="KW-0012">Acyltransferase</keyword>
<evidence type="ECO:0000259" key="4">
    <source>
        <dbReference type="PROSITE" id="PS51186"/>
    </source>
</evidence>
<dbReference type="InterPro" id="IPR016181">
    <property type="entry name" value="Acyl_CoA_acyltransferase"/>
</dbReference>
<sequence length="184" mass="19846">MPDGGSPVPLPAGVVLRLLRADDGPALAAAYTRDRARLEPWEPTRPENFFTADGQADAVRTTLREHDAGRCAPFVLEHAGRVVGRVTLSDVVGGAFCNAHLGYWLAGSVTGRGVMTAAVEATLEHARDALGLHRVQAATLAHNAPSQAVLVRTGFERIGFAPRYLRIAGRWQDHVLFQRILHDG</sequence>
<evidence type="ECO:0000256" key="2">
    <source>
        <dbReference type="ARBA" id="ARBA00023315"/>
    </source>
</evidence>
<dbReference type="PROSITE" id="PS51186">
    <property type="entry name" value="GNAT"/>
    <property type="match status" value="1"/>
</dbReference>
<evidence type="ECO:0000256" key="3">
    <source>
        <dbReference type="ARBA" id="ARBA00038502"/>
    </source>
</evidence>
<dbReference type="InterPro" id="IPR051531">
    <property type="entry name" value="N-acetyltransferase"/>
</dbReference>
<organism evidence="5 6">
    <name type="scientific">Isoptericola chiayiensis</name>
    <dbReference type="NCBI Taxonomy" id="579446"/>
    <lineage>
        <taxon>Bacteria</taxon>
        <taxon>Bacillati</taxon>
        <taxon>Actinomycetota</taxon>
        <taxon>Actinomycetes</taxon>
        <taxon>Micrococcales</taxon>
        <taxon>Promicromonosporaceae</taxon>
        <taxon>Isoptericola</taxon>
    </lineage>
</organism>
<evidence type="ECO:0000313" key="6">
    <source>
        <dbReference type="Proteomes" id="UP001500956"/>
    </source>
</evidence>
<gene>
    <name evidence="5" type="ORF">GCM10023216_25440</name>
</gene>
<dbReference type="RefSeq" id="WP_172152139.1">
    <property type="nucleotide sequence ID" value="NZ_BAABID010000013.1"/>
</dbReference>
<dbReference type="InterPro" id="IPR000182">
    <property type="entry name" value="GNAT_dom"/>
</dbReference>
<dbReference type="PANTHER" id="PTHR43792">
    <property type="entry name" value="GNAT FAMILY, PUTATIVE (AFU_ORTHOLOGUE AFUA_3G00765)-RELATED-RELATED"/>
    <property type="match status" value="1"/>
</dbReference>
<feature type="domain" description="N-acetyltransferase" evidence="4">
    <location>
        <begin position="14"/>
        <end position="182"/>
    </location>
</feature>
<keyword evidence="1" id="KW-0808">Transferase</keyword>
<dbReference type="Gene3D" id="3.40.630.30">
    <property type="match status" value="1"/>
</dbReference>
<proteinExistence type="inferred from homology"/>
<comment type="similarity">
    <text evidence="3">Belongs to the acetyltransferase family. RimJ subfamily.</text>
</comment>
<reference evidence="6" key="1">
    <citation type="journal article" date="2019" name="Int. J. Syst. Evol. Microbiol.">
        <title>The Global Catalogue of Microorganisms (GCM) 10K type strain sequencing project: providing services to taxonomists for standard genome sequencing and annotation.</title>
        <authorList>
            <consortium name="The Broad Institute Genomics Platform"/>
            <consortium name="The Broad Institute Genome Sequencing Center for Infectious Disease"/>
            <person name="Wu L."/>
            <person name="Ma J."/>
        </authorList>
    </citation>
    <scope>NUCLEOTIDE SEQUENCE [LARGE SCALE GENOMIC DNA]</scope>
    <source>
        <strain evidence="6">JCM 18063</strain>
    </source>
</reference>
<dbReference type="Pfam" id="PF13302">
    <property type="entry name" value="Acetyltransf_3"/>
    <property type="match status" value="1"/>
</dbReference>
<keyword evidence="6" id="KW-1185">Reference proteome</keyword>
<dbReference type="Proteomes" id="UP001500956">
    <property type="component" value="Unassembled WGS sequence"/>
</dbReference>
<accession>A0ABP8YLK6</accession>
<comment type="caution">
    <text evidence="5">The sequence shown here is derived from an EMBL/GenBank/DDBJ whole genome shotgun (WGS) entry which is preliminary data.</text>
</comment>
<dbReference type="PANTHER" id="PTHR43792:SF8">
    <property type="entry name" value="[RIBOSOMAL PROTEIN US5]-ALANINE N-ACETYLTRANSFERASE"/>
    <property type="match status" value="1"/>
</dbReference>
<protein>
    <submittedName>
        <fullName evidence="5">GNAT family protein</fullName>
    </submittedName>
</protein>
<name>A0ABP8YLK6_9MICO</name>